<reference evidence="1" key="2">
    <citation type="submission" date="2023-05" db="EMBL/GenBank/DDBJ databases">
        <authorList>
            <person name="Schelkunov M.I."/>
        </authorList>
    </citation>
    <scope>NUCLEOTIDE SEQUENCE</scope>
    <source>
        <strain evidence="1">Hsosn_3</strain>
        <tissue evidence="1">Leaf</tissue>
    </source>
</reference>
<dbReference type="EMBL" id="JAUIZM010000011">
    <property type="protein sequence ID" value="KAK1355158.1"/>
    <property type="molecule type" value="Genomic_DNA"/>
</dbReference>
<gene>
    <name evidence="1" type="ORF">POM88_048414</name>
</gene>
<sequence length="192" mass="22158">MDDGVNQHQVREQYHIPIYIALCEVSNPNPQIKLLSSKVFYYYHHQMTTDDNKETHPAKKMKLQDKEIPKSQNGTNAVNFEDPQPTVKYSVLVEFKVVSQLRSTREDPLCLFTRMIKDIGCSETQISGYGCTSYCFLAELTPDEAKKLSDLDSIKEVKPYKSVPLDCIRQIYKNLDTPTQKSYCVYQRTLCT</sequence>
<reference evidence="1" key="1">
    <citation type="submission" date="2023-02" db="EMBL/GenBank/DDBJ databases">
        <title>Genome of toxic invasive species Heracleum sosnowskyi carries increased number of genes despite the absence of recent whole-genome duplications.</title>
        <authorList>
            <person name="Schelkunov M."/>
            <person name="Shtratnikova V."/>
            <person name="Makarenko M."/>
            <person name="Klepikova A."/>
            <person name="Omelchenko D."/>
            <person name="Novikova G."/>
            <person name="Obukhova E."/>
            <person name="Bogdanov V."/>
            <person name="Penin A."/>
            <person name="Logacheva M."/>
        </authorList>
    </citation>
    <scope>NUCLEOTIDE SEQUENCE</scope>
    <source>
        <strain evidence="1">Hsosn_3</strain>
        <tissue evidence="1">Leaf</tissue>
    </source>
</reference>
<evidence type="ECO:0000313" key="2">
    <source>
        <dbReference type="Proteomes" id="UP001237642"/>
    </source>
</evidence>
<accession>A0AAD8M0L0</accession>
<evidence type="ECO:0000313" key="1">
    <source>
        <dbReference type="EMBL" id="KAK1355158.1"/>
    </source>
</evidence>
<name>A0AAD8M0L0_9APIA</name>
<keyword evidence="2" id="KW-1185">Reference proteome</keyword>
<organism evidence="1 2">
    <name type="scientific">Heracleum sosnowskyi</name>
    <dbReference type="NCBI Taxonomy" id="360622"/>
    <lineage>
        <taxon>Eukaryota</taxon>
        <taxon>Viridiplantae</taxon>
        <taxon>Streptophyta</taxon>
        <taxon>Embryophyta</taxon>
        <taxon>Tracheophyta</taxon>
        <taxon>Spermatophyta</taxon>
        <taxon>Magnoliopsida</taxon>
        <taxon>eudicotyledons</taxon>
        <taxon>Gunneridae</taxon>
        <taxon>Pentapetalae</taxon>
        <taxon>asterids</taxon>
        <taxon>campanulids</taxon>
        <taxon>Apiales</taxon>
        <taxon>Apiaceae</taxon>
        <taxon>Apioideae</taxon>
        <taxon>apioid superclade</taxon>
        <taxon>Tordylieae</taxon>
        <taxon>Tordyliinae</taxon>
        <taxon>Heracleum</taxon>
    </lineage>
</organism>
<dbReference type="AlphaFoldDB" id="A0AAD8M0L0"/>
<protein>
    <submittedName>
        <fullName evidence="1">Uncharacterized protein</fullName>
    </submittedName>
</protein>
<dbReference type="Proteomes" id="UP001237642">
    <property type="component" value="Unassembled WGS sequence"/>
</dbReference>
<comment type="caution">
    <text evidence="1">The sequence shown here is derived from an EMBL/GenBank/DDBJ whole genome shotgun (WGS) entry which is preliminary data.</text>
</comment>
<proteinExistence type="predicted"/>